<dbReference type="Gene3D" id="2.60.120.380">
    <property type="match status" value="1"/>
</dbReference>
<feature type="domain" description="Calpain catalytic" evidence="7">
    <location>
        <begin position="58"/>
        <end position="316"/>
    </location>
</feature>
<feature type="active site" evidence="5 6">
    <location>
        <position position="235"/>
    </location>
</feature>
<feature type="active site" evidence="5 6">
    <location>
        <position position="258"/>
    </location>
</feature>
<dbReference type="PANTHER" id="PTHR10183">
    <property type="entry name" value="CALPAIN"/>
    <property type="match status" value="1"/>
</dbReference>
<dbReference type="GO" id="GO:0005737">
    <property type="term" value="C:cytoplasm"/>
    <property type="evidence" value="ECO:0007669"/>
    <property type="project" value="TreeGrafter"/>
</dbReference>
<feature type="active site" evidence="5 6">
    <location>
        <position position="80"/>
    </location>
</feature>
<evidence type="ECO:0000256" key="4">
    <source>
        <dbReference type="ARBA" id="ARBA00022807"/>
    </source>
</evidence>
<dbReference type="SMART" id="SM00720">
    <property type="entry name" value="calpain_III"/>
    <property type="match status" value="1"/>
</dbReference>
<dbReference type="PROSITE" id="PS00139">
    <property type="entry name" value="THIOL_PROTEASE_CYS"/>
    <property type="match status" value="1"/>
</dbReference>
<dbReference type="AlphaFoldDB" id="A0A3B4A0U7"/>
<keyword evidence="3 6" id="KW-0378">Hydrolase</keyword>
<dbReference type="InterPro" id="IPR022683">
    <property type="entry name" value="Calpain_III"/>
</dbReference>
<sequence length="449" mass="50982">MSHNYKQPVVSLPNQFNKQDYNQLKLYCLKHNVRFVDNTFPPDVHTIGQGILSPNDMPRVDLVVGGISRFDFGQGLLGNCWFLAAIGSLTFQDHIFKQVVPLEQNFDDDYCGIFHFRFWRFGRWVDVVIDDKLPTLNGRLIFVYSKRSNEFWPALLEKAYAKVCGSYADMKAGVPAEALVDFTGGVHLCVQLSEPSLDLWELMCRAGKYTPLMSCGTAPGVTTNKVLPTGLVQGHAYSVTGVKQVIHRKPVQLVRLWNPWGRVEWNGDWSDLSPLWKTVSSQDRDLCHSVADNGEFWMSFQDFCQLYTDLDICSPSPQFLDGTPSSQWNSQMYEGRWVAGTTAGGCRNFKGSYNNMINKIITTFEINAPIFQTTTFMNAREVMEFFSLKPGEYIIVPSTFRPNGTASFMLTICSKAQIHNWYGNIFQHSSNSILCNTRVKLLLLLLLFM</sequence>
<evidence type="ECO:0000256" key="1">
    <source>
        <dbReference type="ARBA" id="ARBA00007623"/>
    </source>
</evidence>
<proteinExistence type="inferred from homology"/>
<dbReference type="Gene3D" id="3.90.70.10">
    <property type="entry name" value="Cysteine proteinases"/>
    <property type="match status" value="1"/>
</dbReference>
<evidence type="ECO:0000256" key="6">
    <source>
        <dbReference type="PROSITE-ProRule" id="PRU00239"/>
    </source>
</evidence>
<dbReference type="InterPro" id="IPR036213">
    <property type="entry name" value="Calpain_III_sf"/>
</dbReference>
<dbReference type="InterPro" id="IPR000169">
    <property type="entry name" value="Pept_cys_AS"/>
</dbReference>
<reference evidence="8" key="2">
    <citation type="submission" date="2025-09" db="UniProtKB">
        <authorList>
            <consortium name="Ensembl"/>
        </authorList>
    </citation>
    <scope>IDENTIFICATION</scope>
</reference>
<dbReference type="PRINTS" id="PR00704">
    <property type="entry name" value="CALPAIN"/>
</dbReference>
<dbReference type="InterPro" id="IPR038765">
    <property type="entry name" value="Papain-like_cys_pep_sf"/>
</dbReference>
<reference evidence="8" key="1">
    <citation type="submission" date="2025-08" db="UniProtKB">
        <authorList>
            <consortium name="Ensembl"/>
        </authorList>
    </citation>
    <scope>IDENTIFICATION</scope>
</reference>
<dbReference type="SUPFAM" id="SSF49758">
    <property type="entry name" value="Calpain large subunit, middle domain (domain III)"/>
    <property type="match status" value="1"/>
</dbReference>
<evidence type="ECO:0000256" key="3">
    <source>
        <dbReference type="ARBA" id="ARBA00022801"/>
    </source>
</evidence>
<dbReference type="InterPro" id="IPR001300">
    <property type="entry name" value="Peptidase_C2_calpain_cat"/>
</dbReference>
<dbReference type="STRING" id="409849.ENSPMGP00000010116"/>
<dbReference type="CDD" id="cd00044">
    <property type="entry name" value="CysPc"/>
    <property type="match status" value="1"/>
</dbReference>
<protein>
    <recommendedName>
        <fullName evidence="7">Calpain catalytic domain-containing protein</fullName>
    </recommendedName>
</protein>
<dbReference type="PANTHER" id="PTHR10183:SF302">
    <property type="entry name" value="CALPAIN-14"/>
    <property type="match status" value="1"/>
</dbReference>
<comment type="similarity">
    <text evidence="1">Belongs to the peptidase C2 family.</text>
</comment>
<evidence type="ECO:0000256" key="5">
    <source>
        <dbReference type="PIRSR" id="PIRSR622684-1"/>
    </source>
</evidence>
<keyword evidence="4 6" id="KW-0788">Thiol protease</keyword>
<dbReference type="PROSITE" id="PS50203">
    <property type="entry name" value="CALPAIN_CAT"/>
    <property type="match status" value="1"/>
</dbReference>
<dbReference type="Ensembl" id="ENSPMGT00000010793.1">
    <property type="protein sequence ID" value="ENSPMGP00000010116.1"/>
    <property type="gene ID" value="ENSPMGG00000008394.1"/>
</dbReference>
<evidence type="ECO:0000313" key="8">
    <source>
        <dbReference type="Ensembl" id="ENSPMGP00000010116.1"/>
    </source>
</evidence>
<dbReference type="Proteomes" id="UP000261520">
    <property type="component" value="Unplaced"/>
</dbReference>
<dbReference type="FunFam" id="3.90.70.10:FF:000054">
    <property type="entry name" value="Calpain 14"/>
    <property type="match status" value="1"/>
</dbReference>
<dbReference type="Pfam" id="PF00648">
    <property type="entry name" value="Peptidase_C2"/>
    <property type="match status" value="1"/>
</dbReference>
<evidence type="ECO:0000256" key="2">
    <source>
        <dbReference type="ARBA" id="ARBA00022670"/>
    </source>
</evidence>
<dbReference type="Pfam" id="PF01067">
    <property type="entry name" value="Calpain_III"/>
    <property type="match status" value="1"/>
</dbReference>
<dbReference type="InterPro" id="IPR022684">
    <property type="entry name" value="Calpain_cysteine_protease"/>
</dbReference>
<accession>A0A3B4A0U7</accession>
<name>A0A3B4A0U7_9GOBI</name>
<keyword evidence="9" id="KW-1185">Reference proteome</keyword>
<evidence type="ECO:0000313" key="9">
    <source>
        <dbReference type="Proteomes" id="UP000261520"/>
    </source>
</evidence>
<dbReference type="GO" id="GO:0006508">
    <property type="term" value="P:proteolysis"/>
    <property type="evidence" value="ECO:0007669"/>
    <property type="project" value="UniProtKB-KW"/>
</dbReference>
<evidence type="ECO:0000259" key="7">
    <source>
        <dbReference type="PROSITE" id="PS50203"/>
    </source>
</evidence>
<organism evidence="8 9">
    <name type="scientific">Periophthalmus magnuspinnatus</name>
    <dbReference type="NCBI Taxonomy" id="409849"/>
    <lineage>
        <taxon>Eukaryota</taxon>
        <taxon>Metazoa</taxon>
        <taxon>Chordata</taxon>
        <taxon>Craniata</taxon>
        <taxon>Vertebrata</taxon>
        <taxon>Euteleostomi</taxon>
        <taxon>Actinopterygii</taxon>
        <taxon>Neopterygii</taxon>
        <taxon>Teleostei</taxon>
        <taxon>Neoteleostei</taxon>
        <taxon>Acanthomorphata</taxon>
        <taxon>Gobiaria</taxon>
        <taxon>Gobiiformes</taxon>
        <taxon>Gobioidei</taxon>
        <taxon>Gobiidae</taxon>
        <taxon>Oxudercinae</taxon>
        <taxon>Periophthalmus</taxon>
    </lineage>
</organism>
<dbReference type="InterPro" id="IPR022682">
    <property type="entry name" value="Calpain_domain_III"/>
</dbReference>
<dbReference type="GO" id="GO:0004198">
    <property type="term" value="F:calcium-dependent cysteine-type endopeptidase activity"/>
    <property type="evidence" value="ECO:0007669"/>
    <property type="project" value="InterPro"/>
</dbReference>
<dbReference type="SMART" id="SM00230">
    <property type="entry name" value="CysPc"/>
    <property type="match status" value="1"/>
</dbReference>
<keyword evidence="2 6" id="KW-0645">Protease</keyword>
<dbReference type="SUPFAM" id="SSF54001">
    <property type="entry name" value="Cysteine proteinases"/>
    <property type="match status" value="1"/>
</dbReference>